<dbReference type="SUPFAM" id="SSF48537">
    <property type="entry name" value="Phospholipase C/P1 nuclease"/>
    <property type="match status" value="1"/>
</dbReference>
<comment type="caution">
    <text evidence="9">The sequence shown here is derived from an EMBL/GenBank/DDBJ whole genome shotgun (WGS) entry which is preliminary data.</text>
</comment>
<dbReference type="GO" id="GO:0046872">
    <property type="term" value="F:metal ion binding"/>
    <property type="evidence" value="ECO:0007669"/>
    <property type="project" value="UniProtKB-KW"/>
</dbReference>
<evidence type="ECO:0000256" key="1">
    <source>
        <dbReference type="ARBA" id="ARBA00009547"/>
    </source>
</evidence>
<dbReference type="Gene3D" id="1.10.575.10">
    <property type="entry name" value="P1 Nuclease"/>
    <property type="match status" value="1"/>
</dbReference>
<keyword evidence="10" id="KW-1185">Reference proteome</keyword>
<name>A0AAV2YJG8_9STRA</name>
<keyword evidence="7" id="KW-0325">Glycoprotein</keyword>
<evidence type="ECO:0000256" key="8">
    <source>
        <dbReference type="SAM" id="SignalP"/>
    </source>
</evidence>
<dbReference type="PANTHER" id="PTHR33146:SF10">
    <property type="entry name" value="STRAND-SPECIFIC NUCLEASE, PUTATIVE-RELATED"/>
    <property type="match status" value="1"/>
</dbReference>
<dbReference type="InterPro" id="IPR003154">
    <property type="entry name" value="S1/P1nuclease"/>
</dbReference>
<dbReference type="InterPro" id="IPR008947">
    <property type="entry name" value="PLipase_C/P1_nuclease_dom_sf"/>
</dbReference>
<feature type="chain" id="PRO_5043909739" description="S1/P1 nuclease" evidence="8">
    <location>
        <begin position="22"/>
        <end position="340"/>
    </location>
</feature>
<dbReference type="EMBL" id="DAKRPA010000260">
    <property type="protein sequence ID" value="DAZ94246.1"/>
    <property type="molecule type" value="Genomic_DNA"/>
</dbReference>
<dbReference type="Proteomes" id="UP001146120">
    <property type="component" value="Unassembled WGS sequence"/>
</dbReference>
<evidence type="ECO:0000256" key="2">
    <source>
        <dbReference type="ARBA" id="ARBA00022722"/>
    </source>
</evidence>
<reference evidence="9" key="2">
    <citation type="journal article" date="2023" name="Microbiol Resour">
        <title>Decontamination and Annotation of the Draft Genome Sequence of the Oomycete Lagenidium giganteum ARSEF 373.</title>
        <authorList>
            <person name="Morgan W.R."/>
            <person name="Tartar A."/>
        </authorList>
    </citation>
    <scope>NUCLEOTIDE SEQUENCE</scope>
    <source>
        <strain evidence="9">ARSEF 373</strain>
    </source>
</reference>
<accession>A0AAV2YJG8</accession>
<reference evidence="9" key="1">
    <citation type="submission" date="2022-11" db="EMBL/GenBank/DDBJ databases">
        <authorList>
            <person name="Morgan W.R."/>
            <person name="Tartar A."/>
        </authorList>
    </citation>
    <scope>NUCLEOTIDE SEQUENCE</scope>
    <source>
        <strain evidence="9">ARSEF 373</strain>
    </source>
</reference>
<dbReference type="CDD" id="cd11010">
    <property type="entry name" value="S1-P1_nuclease"/>
    <property type="match status" value="1"/>
</dbReference>
<dbReference type="GO" id="GO:0016788">
    <property type="term" value="F:hydrolase activity, acting on ester bonds"/>
    <property type="evidence" value="ECO:0007669"/>
    <property type="project" value="InterPro"/>
</dbReference>
<evidence type="ECO:0000313" key="9">
    <source>
        <dbReference type="EMBL" id="DAZ94246.1"/>
    </source>
</evidence>
<organism evidence="9 10">
    <name type="scientific">Lagenidium giganteum</name>
    <dbReference type="NCBI Taxonomy" id="4803"/>
    <lineage>
        <taxon>Eukaryota</taxon>
        <taxon>Sar</taxon>
        <taxon>Stramenopiles</taxon>
        <taxon>Oomycota</taxon>
        <taxon>Peronosporomycetes</taxon>
        <taxon>Pythiales</taxon>
        <taxon>Pythiaceae</taxon>
    </lineage>
</organism>
<keyword evidence="8" id="KW-0732">Signal</keyword>
<dbReference type="Pfam" id="PF02265">
    <property type="entry name" value="S1-P1_nuclease"/>
    <property type="match status" value="1"/>
</dbReference>
<dbReference type="GO" id="GO:0003676">
    <property type="term" value="F:nucleic acid binding"/>
    <property type="evidence" value="ECO:0007669"/>
    <property type="project" value="InterPro"/>
</dbReference>
<dbReference type="GO" id="GO:0004519">
    <property type="term" value="F:endonuclease activity"/>
    <property type="evidence" value="ECO:0007669"/>
    <property type="project" value="UniProtKB-KW"/>
</dbReference>
<evidence type="ECO:0000256" key="7">
    <source>
        <dbReference type="ARBA" id="ARBA00023180"/>
    </source>
</evidence>
<keyword evidence="5" id="KW-0378">Hydrolase</keyword>
<dbReference type="AlphaFoldDB" id="A0AAV2YJG8"/>
<comment type="similarity">
    <text evidence="1">Belongs to the nuclease type I family.</text>
</comment>
<keyword evidence="4" id="KW-0255">Endonuclease</keyword>
<protein>
    <recommendedName>
        <fullName evidence="11">S1/P1 nuclease</fullName>
    </recommendedName>
</protein>
<proteinExistence type="inferred from homology"/>
<dbReference type="GO" id="GO:0006308">
    <property type="term" value="P:DNA catabolic process"/>
    <property type="evidence" value="ECO:0007669"/>
    <property type="project" value="InterPro"/>
</dbReference>
<sequence>MKLTFALTTVATALWSSPVTAWWDNGHMLVGQVATQLMAPKDVATIESVLSKWEADFPNTNTITTAAIWPDLVKCKKVTSYCTSPLTPSLGQMEEWHFVDLPVNTDGSDWNGKEADFDLFKESLGGEAVDFIEKSMSIMATTKSNWAANLVLRNVIHVIGDLHQPLHTVGGVTPELPKGDQGGNSWVFQQPCPATNLHALWDAAGGEYSLNNWAPKIDFQDKLEKNATELLSYLPSAADGIDFEQYKDLPYEKFQEAMVKGNGIKSIILDSYNYAQNMLYPSLDLTNISDKKDITVVCPADWYFTWAAQVAKMRIAQGGKRLSVVLTQFARQLRARGLGA</sequence>
<evidence type="ECO:0000313" key="10">
    <source>
        <dbReference type="Proteomes" id="UP001146120"/>
    </source>
</evidence>
<feature type="signal peptide" evidence="8">
    <location>
        <begin position="1"/>
        <end position="21"/>
    </location>
</feature>
<evidence type="ECO:0000256" key="6">
    <source>
        <dbReference type="ARBA" id="ARBA00023157"/>
    </source>
</evidence>
<evidence type="ECO:0000256" key="3">
    <source>
        <dbReference type="ARBA" id="ARBA00022723"/>
    </source>
</evidence>
<evidence type="ECO:0008006" key="11">
    <source>
        <dbReference type="Google" id="ProtNLM"/>
    </source>
</evidence>
<evidence type="ECO:0000256" key="5">
    <source>
        <dbReference type="ARBA" id="ARBA00022801"/>
    </source>
</evidence>
<keyword evidence="2" id="KW-0540">Nuclease</keyword>
<keyword evidence="3" id="KW-0479">Metal-binding</keyword>
<gene>
    <name evidence="9" type="ORF">N0F65_004958</name>
</gene>
<keyword evidence="6" id="KW-1015">Disulfide bond</keyword>
<evidence type="ECO:0000256" key="4">
    <source>
        <dbReference type="ARBA" id="ARBA00022759"/>
    </source>
</evidence>
<dbReference type="PANTHER" id="PTHR33146">
    <property type="entry name" value="ENDONUCLEASE 4"/>
    <property type="match status" value="1"/>
</dbReference>